<feature type="region of interest" description="Disordered" evidence="1">
    <location>
        <begin position="1"/>
        <end position="27"/>
    </location>
</feature>
<sequence>MTERATLSGRIAEPAPNRQPSQSPASVPVLSARSAYAALAALNPRLPSDDARLQLLHRLAEITRAEAVRFYAGSGASGPLRAQLAWPPGEFDANERLELADLRQRADIRAWAVLRHEEQVHGVLTVSTRRRLSRGRRRELNDTANCLMVLLRRDQVQDELERQQSYTMQLAGEVLDSTRQLAGVRELERRRVAAEVVTFSRTRLSPLQTGIDRLVESTGQSRRIAELDRLRSQLDELVTDFRALVRGIYPQVLSQRGLRAALAEVAAGHPGQFRITGSVPGRVDPEVAASLYYLSTVAMQALAPDRADLEIVLEHRRLETLAAGLQVTLQARTSLSKAQIRAALTVESDRLGTIGGWVDVHAEADRIRVVAWVPDRLEPVSRAGLVAVPGLHARVRAQALGLVARYAEAPGSARARRLLSRLDEPVHVAVLTAPESGRRLDRVTETVRTRPNLVLVPFVPGSPGGRPDRSTVAHGDLSLGIADAVPDVLVRPGAADPAQRFELVLPGVGRLGPDRPWSELPEVLTTEVVARADLLRSRTALATMLDLVRLNPPPAPRRGALERDLDELRSGAGELDALENEVQAQL</sequence>
<evidence type="ECO:0000256" key="1">
    <source>
        <dbReference type="SAM" id="MobiDB-lite"/>
    </source>
</evidence>
<dbReference type="EMBL" id="JAJOMB010000002">
    <property type="protein sequence ID" value="MCD5310321.1"/>
    <property type="molecule type" value="Genomic_DNA"/>
</dbReference>
<keyword evidence="3" id="KW-1185">Reference proteome</keyword>
<dbReference type="Proteomes" id="UP001138997">
    <property type="component" value="Unassembled WGS sequence"/>
</dbReference>
<protein>
    <submittedName>
        <fullName evidence="2">Uncharacterized protein</fullName>
    </submittedName>
</protein>
<name>A0A9X1NAP3_9ACTN</name>
<dbReference type="RefSeq" id="WP_231439246.1">
    <property type="nucleotide sequence ID" value="NZ_JAJOMB010000002.1"/>
</dbReference>
<reference evidence="2" key="1">
    <citation type="submission" date="2021-11" db="EMBL/GenBank/DDBJ databases">
        <title>Streptomyces corallinus and Kineosporia corallina sp. nov., two new coral-derived marine actinobacteria.</title>
        <authorList>
            <person name="Buangrab K."/>
            <person name="Sutthacheep M."/>
            <person name="Yeemin T."/>
            <person name="Harunari E."/>
            <person name="Igarashi Y."/>
            <person name="Sripreechasak P."/>
            <person name="Kanchanasin P."/>
            <person name="Tanasupawat S."/>
            <person name="Phongsopitanun W."/>
        </authorList>
    </citation>
    <scope>NUCLEOTIDE SEQUENCE</scope>
    <source>
        <strain evidence="2">JCM 31032</strain>
    </source>
</reference>
<gene>
    <name evidence="2" type="ORF">LR394_05390</name>
</gene>
<organism evidence="2 3">
    <name type="scientific">Kineosporia babensis</name>
    <dbReference type="NCBI Taxonomy" id="499548"/>
    <lineage>
        <taxon>Bacteria</taxon>
        <taxon>Bacillati</taxon>
        <taxon>Actinomycetota</taxon>
        <taxon>Actinomycetes</taxon>
        <taxon>Kineosporiales</taxon>
        <taxon>Kineosporiaceae</taxon>
        <taxon>Kineosporia</taxon>
    </lineage>
</organism>
<accession>A0A9X1NAP3</accession>
<dbReference type="AlphaFoldDB" id="A0A9X1NAP3"/>
<evidence type="ECO:0000313" key="2">
    <source>
        <dbReference type="EMBL" id="MCD5310321.1"/>
    </source>
</evidence>
<evidence type="ECO:0000313" key="3">
    <source>
        <dbReference type="Proteomes" id="UP001138997"/>
    </source>
</evidence>
<proteinExistence type="predicted"/>
<comment type="caution">
    <text evidence="2">The sequence shown here is derived from an EMBL/GenBank/DDBJ whole genome shotgun (WGS) entry which is preliminary data.</text>
</comment>